<evidence type="ECO:0000256" key="2">
    <source>
        <dbReference type="ARBA" id="ARBA00024446"/>
    </source>
</evidence>
<dbReference type="InterPro" id="IPR000249">
    <property type="entry name" value="BMC_dom"/>
</dbReference>
<dbReference type="PROSITE" id="PS51930">
    <property type="entry name" value="BMC_2"/>
    <property type="match status" value="1"/>
</dbReference>
<evidence type="ECO:0000259" key="5">
    <source>
        <dbReference type="PROSITE" id="PS51930"/>
    </source>
</evidence>
<dbReference type="Pfam" id="PF00936">
    <property type="entry name" value="BMC"/>
    <property type="match status" value="1"/>
</dbReference>
<feature type="domain" description="BMC" evidence="5">
    <location>
        <begin position="5"/>
        <end position="88"/>
    </location>
</feature>
<evidence type="ECO:0000313" key="7">
    <source>
        <dbReference type="Proteomes" id="UP000707138"/>
    </source>
</evidence>
<dbReference type="PANTHER" id="PTHR33941:SF11">
    <property type="entry name" value="BACTERIAL MICROCOMPARTMENT SHELL PROTEIN PDUJ"/>
    <property type="match status" value="1"/>
</dbReference>
<feature type="region of interest" description="Disordered" evidence="4">
    <location>
        <begin position="144"/>
        <end position="186"/>
    </location>
</feature>
<name>A0ABS2GFG4_9FIRM</name>
<evidence type="ECO:0000256" key="3">
    <source>
        <dbReference type="PROSITE-ProRule" id="PRU01278"/>
    </source>
</evidence>
<sequence length="186" mass="19414">MLKEALGMVEVRGLALAITVADGMAKAANVTLAGIERARGQGWMTIFVTGDVGAVNSAVATGATLAGAGLISQKVIPRPAEGVRSLLITTTPDRYTAAPVAVSKHKNTESVTVDTMTVAANLKESEATDTSEGMMVEHVSPTVDDTSLMHHGSGEEKAGQTAEEATPKTTKKRRAPRKRTNTTSKK</sequence>
<accession>A0ABS2GFG4</accession>
<dbReference type="InterPro" id="IPR037233">
    <property type="entry name" value="CcmK-like_sf"/>
</dbReference>
<evidence type="ECO:0000256" key="4">
    <source>
        <dbReference type="SAM" id="MobiDB-lite"/>
    </source>
</evidence>
<comment type="similarity">
    <text evidence="3">Belongs to the bacterial microcompartments protein family.</text>
</comment>
<gene>
    <name evidence="6" type="ORF">H6A01_05450</name>
</gene>
<dbReference type="InterPro" id="IPR050575">
    <property type="entry name" value="BMC_shell"/>
</dbReference>
<dbReference type="PANTHER" id="PTHR33941">
    <property type="entry name" value="PROPANEDIOL UTILIZATION PROTEIN PDUA"/>
    <property type="match status" value="1"/>
</dbReference>
<keyword evidence="7" id="KW-1185">Reference proteome</keyword>
<protein>
    <submittedName>
        <fullName evidence="6">BMC domain-containing protein</fullName>
    </submittedName>
</protein>
<reference evidence="6 7" key="1">
    <citation type="journal article" date="2021" name="Sci. Rep.">
        <title>The distribution of antibiotic resistance genes in chicken gut microbiota commensals.</title>
        <authorList>
            <person name="Juricova H."/>
            <person name="Matiasovicova J."/>
            <person name="Kubasova T."/>
            <person name="Cejkova D."/>
            <person name="Rychlik I."/>
        </authorList>
    </citation>
    <scope>NUCLEOTIDE SEQUENCE [LARGE SCALE GENOMIC DNA]</scope>
    <source>
        <strain evidence="6 7">An537</strain>
    </source>
</reference>
<keyword evidence="2" id="KW-1283">Bacterial microcompartment</keyword>
<comment type="subcellular location">
    <subcellularLocation>
        <location evidence="1">Bacterial microcompartment</location>
    </subcellularLocation>
</comment>
<comment type="caution">
    <text evidence="6">The sequence shown here is derived from an EMBL/GenBank/DDBJ whole genome shotgun (WGS) entry which is preliminary data.</text>
</comment>
<dbReference type="Proteomes" id="UP000707138">
    <property type="component" value="Unassembled WGS sequence"/>
</dbReference>
<dbReference type="SMART" id="SM00877">
    <property type="entry name" value="BMC"/>
    <property type="match status" value="1"/>
</dbReference>
<dbReference type="InterPro" id="IPR044872">
    <property type="entry name" value="CcmK/CsoS1_BMC"/>
</dbReference>
<organism evidence="6 7">
    <name type="scientific">Veillonella magna</name>
    <dbReference type="NCBI Taxonomy" id="464322"/>
    <lineage>
        <taxon>Bacteria</taxon>
        <taxon>Bacillati</taxon>
        <taxon>Bacillota</taxon>
        <taxon>Negativicutes</taxon>
        <taxon>Veillonellales</taxon>
        <taxon>Veillonellaceae</taxon>
        <taxon>Veillonella</taxon>
    </lineage>
</organism>
<evidence type="ECO:0000256" key="1">
    <source>
        <dbReference type="ARBA" id="ARBA00024322"/>
    </source>
</evidence>
<feature type="compositionally biased region" description="Basic residues" evidence="4">
    <location>
        <begin position="169"/>
        <end position="186"/>
    </location>
</feature>
<evidence type="ECO:0000313" key="6">
    <source>
        <dbReference type="EMBL" id="MBM6912766.1"/>
    </source>
</evidence>
<dbReference type="SUPFAM" id="SSF143414">
    <property type="entry name" value="CcmK-like"/>
    <property type="match status" value="1"/>
</dbReference>
<proteinExistence type="inferred from homology"/>
<dbReference type="EMBL" id="JACJLA010000008">
    <property type="protein sequence ID" value="MBM6912766.1"/>
    <property type="molecule type" value="Genomic_DNA"/>
</dbReference>
<dbReference type="Gene3D" id="3.30.70.1710">
    <property type="match status" value="1"/>
</dbReference>